<comment type="function">
    <text evidence="7">Plays a role in membrane trafficking and in homotypic early endosome fusion. Participates in arteriogenesis by regulating vascular endothelial growth factor receptor 2/VEGFR2 cell surface expression and endosomal trafficking. By interacting with SDCCAG8, localizes to centrosomes and plays a critical role in ciliogenesis.</text>
</comment>
<evidence type="ECO:0000256" key="5">
    <source>
        <dbReference type="ARBA" id="ARBA00023212"/>
    </source>
</evidence>
<proteinExistence type="predicted"/>
<evidence type="ECO:0000313" key="9">
    <source>
        <dbReference type="EMBL" id="KYO25449.1"/>
    </source>
</evidence>
<evidence type="ECO:0000313" key="10">
    <source>
        <dbReference type="Proteomes" id="UP000050525"/>
    </source>
</evidence>
<sequence>MEASLCSVRSEMERLQQALAQTVLVAALDTSEQVQRDFVRLSQALQVRLEQIRQAPSLAEARRVADGAHLDVAAVAPPARDQP</sequence>
<dbReference type="InterPro" id="IPR003914">
    <property type="entry name" value="Rabaptin"/>
</dbReference>
<evidence type="ECO:0000256" key="3">
    <source>
        <dbReference type="ARBA" id="ARBA00019765"/>
    </source>
</evidence>
<keyword evidence="5" id="KW-0206">Cytoskeleton</keyword>
<protein>
    <recommendedName>
        <fullName evidence="3">Rab GTPase-binding effector protein 2</fullName>
    </recommendedName>
</protein>
<gene>
    <name evidence="9" type="primary">RABEP2</name>
    <name evidence="9" type="ORF">Y1Q_0016053</name>
</gene>
<dbReference type="Pfam" id="PF09311">
    <property type="entry name" value="Rab5-bind"/>
    <property type="match status" value="1"/>
</dbReference>
<dbReference type="Gene3D" id="1.20.5.730">
    <property type="entry name" value="Single helix bin"/>
    <property type="match status" value="1"/>
</dbReference>
<evidence type="ECO:0000256" key="2">
    <source>
        <dbReference type="ARBA" id="ARBA00004300"/>
    </source>
</evidence>
<dbReference type="PANTHER" id="PTHR31179">
    <property type="entry name" value="RAB GTPASE-BINDING EFFECTOR PROTEIN"/>
    <property type="match status" value="1"/>
</dbReference>
<name>A0A151MLY4_ALLMI</name>
<accession>A0A151MLY4</accession>
<comment type="subcellular location">
    <subcellularLocation>
        <location evidence="1">Cytoplasm</location>
        <location evidence="1">Cytoskeleton</location>
        <location evidence="1">Cilium basal body</location>
    </subcellularLocation>
    <subcellularLocation>
        <location evidence="2">Cytoplasm</location>
        <location evidence="2">Cytoskeleton</location>
        <location evidence="2">Microtubule organizing center</location>
        <location evidence="2">Centrosome</location>
    </subcellularLocation>
</comment>
<dbReference type="AlphaFoldDB" id="A0A151MLY4"/>
<keyword evidence="4" id="KW-0970">Cilium biogenesis/degradation</keyword>
<dbReference type="EMBL" id="AKHW03005789">
    <property type="protein sequence ID" value="KYO25449.1"/>
    <property type="molecule type" value="Genomic_DNA"/>
</dbReference>
<dbReference type="SUPFAM" id="SSF103652">
    <property type="entry name" value="G protein-binding domain"/>
    <property type="match status" value="1"/>
</dbReference>
<evidence type="ECO:0000256" key="1">
    <source>
        <dbReference type="ARBA" id="ARBA00004120"/>
    </source>
</evidence>
<evidence type="ECO:0000256" key="7">
    <source>
        <dbReference type="ARBA" id="ARBA00045310"/>
    </source>
</evidence>
<feature type="domain" description="Rabaptin GTPase-Rab5 binding" evidence="8">
    <location>
        <begin position="22"/>
        <end position="55"/>
    </location>
</feature>
<evidence type="ECO:0000256" key="6">
    <source>
        <dbReference type="ARBA" id="ARBA00023273"/>
    </source>
</evidence>
<evidence type="ECO:0000256" key="4">
    <source>
        <dbReference type="ARBA" id="ARBA00022794"/>
    </source>
</evidence>
<keyword evidence="6" id="KW-0966">Cell projection</keyword>
<dbReference type="GO" id="GO:0006897">
    <property type="term" value="P:endocytosis"/>
    <property type="evidence" value="ECO:0007669"/>
    <property type="project" value="InterPro"/>
</dbReference>
<dbReference type="GO" id="GO:0005813">
    <property type="term" value="C:centrosome"/>
    <property type="evidence" value="ECO:0007669"/>
    <property type="project" value="UniProtKB-SubCell"/>
</dbReference>
<dbReference type="GO" id="GO:0005096">
    <property type="term" value="F:GTPase activator activity"/>
    <property type="evidence" value="ECO:0007669"/>
    <property type="project" value="InterPro"/>
</dbReference>
<evidence type="ECO:0000259" key="8">
    <source>
        <dbReference type="Pfam" id="PF09311"/>
    </source>
</evidence>
<organism evidence="9 10">
    <name type="scientific">Alligator mississippiensis</name>
    <name type="common">American alligator</name>
    <dbReference type="NCBI Taxonomy" id="8496"/>
    <lineage>
        <taxon>Eukaryota</taxon>
        <taxon>Metazoa</taxon>
        <taxon>Chordata</taxon>
        <taxon>Craniata</taxon>
        <taxon>Vertebrata</taxon>
        <taxon>Euteleostomi</taxon>
        <taxon>Archelosauria</taxon>
        <taxon>Archosauria</taxon>
        <taxon>Crocodylia</taxon>
        <taxon>Alligatoridae</taxon>
        <taxon>Alligatorinae</taxon>
        <taxon>Alligator</taxon>
    </lineage>
</organism>
<keyword evidence="5" id="KW-0963">Cytoplasm</keyword>
<dbReference type="GO" id="GO:0030030">
    <property type="term" value="P:cell projection organization"/>
    <property type="evidence" value="ECO:0007669"/>
    <property type="project" value="UniProtKB-KW"/>
</dbReference>
<reference evidence="9 10" key="1">
    <citation type="journal article" date="2012" name="Genome Biol.">
        <title>Sequencing three crocodilian genomes to illuminate the evolution of archosaurs and amniotes.</title>
        <authorList>
            <person name="St John J.A."/>
            <person name="Braun E.L."/>
            <person name="Isberg S.R."/>
            <person name="Miles L.G."/>
            <person name="Chong A.Y."/>
            <person name="Gongora J."/>
            <person name="Dalzell P."/>
            <person name="Moran C."/>
            <person name="Bed'hom B."/>
            <person name="Abzhanov A."/>
            <person name="Burgess S.C."/>
            <person name="Cooksey A.M."/>
            <person name="Castoe T.A."/>
            <person name="Crawford N.G."/>
            <person name="Densmore L.D."/>
            <person name="Drew J.C."/>
            <person name="Edwards S.V."/>
            <person name="Faircloth B.C."/>
            <person name="Fujita M.K."/>
            <person name="Greenwold M.J."/>
            <person name="Hoffmann F.G."/>
            <person name="Howard J.M."/>
            <person name="Iguchi T."/>
            <person name="Janes D.E."/>
            <person name="Khan S.Y."/>
            <person name="Kohno S."/>
            <person name="de Koning A.J."/>
            <person name="Lance S.L."/>
            <person name="McCarthy F.M."/>
            <person name="McCormack J.E."/>
            <person name="Merchant M.E."/>
            <person name="Peterson D.G."/>
            <person name="Pollock D.D."/>
            <person name="Pourmand N."/>
            <person name="Raney B.J."/>
            <person name="Roessler K.A."/>
            <person name="Sanford J.R."/>
            <person name="Sawyer R.H."/>
            <person name="Schmidt C.J."/>
            <person name="Triplett E.W."/>
            <person name="Tuberville T.D."/>
            <person name="Venegas-Anaya M."/>
            <person name="Howard J.T."/>
            <person name="Jarvis E.D."/>
            <person name="Guillette L.J.Jr."/>
            <person name="Glenn T.C."/>
            <person name="Green R.E."/>
            <person name="Ray D.A."/>
        </authorList>
    </citation>
    <scope>NUCLEOTIDE SEQUENCE [LARGE SCALE GENOMIC DNA]</scope>
    <source>
        <strain evidence="9">KSC_2009_1</strain>
    </source>
</reference>
<keyword evidence="10" id="KW-1185">Reference proteome</keyword>
<dbReference type="InterPro" id="IPR015390">
    <property type="entry name" value="Rabaptin_Rab5-bd_dom"/>
</dbReference>
<dbReference type="PANTHER" id="PTHR31179:SF6">
    <property type="entry name" value="RAB GTPASE-BINDING EFFECTOR PROTEIN 2"/>
    <property type="match status" value="1"/>
</dbReference>
<comment type="caution">
    <text evidence="9">The sequence shown here is derived from an EMBL/GenBank/DDBJ whole genome shotgun (WGS) entry which is preliminary data.</text>
</comment>
<dbReference type="Proteomes" id="UP000050525">
    <property type="component" value="Unassembled WGS sequence"/>
</dbReference>